<protein>
    <submittedName>
        <fullName evidence="8">Site-specific integrase</fullName>
    </submittedName>
</protein>
<dbReference type="InterPro" id="IPR004107">
    <property type="entry name" value="Integrase_SAM-like_N"/>
</dbReference>
<dbReference type="InterPro" id="IPR002104">
    <property type="entry name" value="Integrase_catalytic"/>
</dbReference>
<dbReference type="InterPro" id="IPR011010">
    <property type="entry name" value="DNA_brk_join_enz"/>
</dbReference>
<feature type="domain" description="Core-binding (CB)" evidence="7">
    <location>
        <begin position="56"/>
        <end position="144"/>
    </location>
</feature>
<keyword evidence="9" id="KW-1185">Reference proteome</keyword>
<dbReference type="GO" id="GO:0006310">
    <property type="term" value="P:DNA recombination"/>
    <property type="evidence" value="ECO:0007669"/>
    <property type="project" value="UniProtKB-KW"/>
</dbReference>
<dbReference type="AlphaFoldDB" id="A0A849HNA1"/>
<evidence type="ECO:0000256" key="1">
    <source>
        <dbReference type="ARBA" id="ARBA00022908"/>
    </source>
</evidence>
<dbReference type="PROSITE" id="PS51900">
    <property type="entry name" value="CB"/>
    <property type="match status" value="1"/>
</dbReference>
<dbReference type="Pfam" id="PF00589">
    <property type="entry name" value="Phage_integrase"/>
    <property type="match status" value="1"/>
</dbReference>
<dbReference type="GO" id="GO:0015074">
    <property type="term" value="P:DNA integration"/>
    <property type="evidence" value="ECO:0007669"/>
    <property type="project" value="UniProtKB-KW"/>
</dbReference>
<dbReference type="Gene3D" id="1.10.150.130">
    <property type="match status" value="1"/>
</dbReference>
<dbReference type="Proteomes" id="UP000588586">
    <property type="component" value="Unassembled WGS sequence"/>
</dbReference>
<feature type="domain" description="Tyr recombinase" evidence="6">
    <location>
        <begin position="166"/>
        <end position="374"/>
    </location>
</feature>
<gene>
    <name evidence="8" type="ORF">HJG52_17890</name>
</gene>
<keyword evidence="1" id="KW-0229">DNA integration</keyword>
<dbReference type="EMBL" id="JABEPQ010000005">
    <property type="protein sequence ID" value="NNM47861.1"/>
    <property type="molecule type" value="Genomic_DNA"/>
</dbReference>
<organism evidence="8 9">
    <name type="scientific">Knoellia koreensis</name>
    <dbReference type="NCBI Taxonomy" id="2730921"/>
    <lineage>
        <taxon>Bacteria</taxon>
        <taxon>Bacillati</taxon>
        <taxon>Actinomycetota</taxon>
        <taxon>Actinomycetes</taxon>
        <taxon>Micrococcales</taxon>
        <taxon>Intrasporangiaceae</taxon>
        <taxon>Knoellia</taxon>
    </lineage>
</organism>
<evidence type="ECO:0000256" key="5">
    <source>
        <dbReference type="SAM" id="MobiDB-lite"/>
    </source>
</evidence>
<dbReference type="SUPFAM" id="SSF56349">
    <property type="entry name" value="DNA breaking-rejoining enzymes"/>
    <property type="match status" value="1"/>
</dbReference>
<dbReference type="Pfam" id="PF14659">
    <property type="entry name" value="Phage_int_SAM_3"/>
    <property type="match status" value="1"/>
</dbReference>
<dbReference type="GO" id="GO:0003677">
    <property type="term" value="F:DNA binding"/>
    <property type="evidence" value="ECO:0007669"/>
    <property type="project" value="UniProtKB-UniRule"/>
</dbReference>
<reference evidence="8 9" key="1">
    <citation type="submission" date="2020-04" db="EMBL/GenBank/DDBJ databases">
        <title>Knoellia sp. isolate from air conditioner.</title>
        <authorList>
            <person name="Chea S."/>
            <person name="Kim D.-U."/>
        </authorList>
    </citation>
    <scope>NUCLEOTIDE SEQUENCE [LARGE SCALE GENOMIC DNA]</scope>
    <source>
        <strain evidence="8 9">DB2414S</strain>
    </source>
</reference>
<dbReference type="InterPro" id="IPR010998">
    <property type="entry name" value="Integrase_recombinase_N"/>
</dbReference>
<comment type="caution">
    <text evidence="8">The sequence shown here is derived from an EMBL/GenBank/DDBJ whole genome shotgun (WGS) entry which is preliminary data.</text>
</comment>
<evidence type="ECO:0000256" key="4">
    <source>
        <dbReference type="PROSITE-ProRule" id="PRU01248"/>
    </source>
</evidence>
<dbReference type="PANTHER" id="PTHR30349">
    <property type="entry name" value="PHAGE INTEGRASE-RELATED"/>
    <property type="match status" value="1"/>
</dbReference>
<evidence type="ECO:0000313" key="9">
    <source>
        <dbReference type="Proteomes" id="UP000588586"/>
    </source>
</evidence>
<dbReference type="InterPro" id="IPR044068">
    <property type="entry name" value="CB"/>
</dbReference>
<evidence type="ECO:0000256" key="2">
    <source>
        <dbReference type="ARBA" id="ARBA00023125"/>
    </source>
</evidence>
<dbReference type="InterPro" id="IPR013762">
    <property type="entry name" value="Integrase-like_cat_sf"/>
</dbReference>
<keyword evidence="2 4" id="KW-0238">DNA-binding</keyword>
<dbReference type="CDD" id="cd01189">
    <property type="entry name" value="INT_ICEBs1_C_like"/>
    <property type="match status" value="1"/>
</dbReference>
<evidence type="ECO:0000313" key="8">
    <source>
        <dbReference type="EMBL" id="NNM47861.1"/>
    </source>
</evidence>
<evidence type="ECO:0000256" key="3">
    <source>
        <dbReference type="ARBA" id="ARBA00023172"/>
    </source>
</evidence>
<proteinExistence type="predicted"/>
<dbReference type="Gene3D" id="1.10.443.10">
    <property type="entry name" value="Intergrase catalytic core"/>
    <property type="match status" value="1"/>
</dbReference>
<name>A0A849HNA1_9MICO</name>
<keyword evidence="3" id="KW-0233">DNA recombination</keyword>
<evidence type="ECO:0000259" key="6">
    <source>
        <dbReference type="PROSITE" id="PS51898"/>
    </source>
</evidence>
<evidence type="ECO:0000259" key="7">
    <source>
        <dbReference type="PROSITE" id="PS51900"/>
    </source>
</evidence>
<dbReference type="PROSITE" id="PS51898">
    <property type="entry name" value="TYR_RECOMBINASE"/>
    <property type="match status" value="1"/>
</dbReference>
<dbReference type="InterPro" id="IPR050090">
    <property type="entry name" value="Tyrosine_recombinase_XerCD"/>
</dbReference>
<dbReference type="PANTHER" id="PTHR30349:SF91">
    <property type="entry name" value="INTA PROTEIN"/>
    <property type="match status" value="1"/>
</dbReference>
<accession>A0A849HNA1</accession>
<feature type="region of interest" description="Disordered" evidence="5">
    <location>
        <begin position="383"/>
        <end position="402"/>
    </location>
</feature>
<sequence>MRRGGTWSYVIRVTDSKGLSKPRWVGGFPTESAAKRARDEARMAASNGDYVNRSATTVAEYLNEWLAVHALEVKPRTRAGYAHLIENYVAPRIGGKRLQALRATDLSILYRELLESGGKNGRPLSARTVEYVHAVLRKALADAVRNDQLLTSNPAERAKRPRKAHAEPVIMWTATDLVSFLETASQHRLHAFFRLSAYTGARRGELANLRWSDVNLGDAPTIRLRGTVSVIAGTRVEGTTKGGRERTISIDPGTAAVMIEHHRRQQLERELAGGSWTDGDHVFRQELGEPLFPDTPTALMTKLLRQHNAAAAAVGEKPLTVIRLHDLRHLHATLLLKVGVPVHVVANRLGHADPAITLRVYAHVLDDQASQAASVFAQALLDEGRNEANPGSSDSSADRPTP</sequence>